<evidence type="ECO:0000313" key="3">
    <source>
        <dbReference type="Proteomes" id="UP000035740"/>
    </source>
</evidence>
<feature type="chain" id="PRO_5005295295" description="Knottin scorpion toxin-like domain-containing protein" evidence="1">
    <location>
        <begin position="21"/>
        <end position="99"/>
    </location>
</feature>
<dbReference type="AlphaFoldDB" id="A0A0J8C4I8"/>
<reference evidence="2 3" key="1">
    <citation type="journal article" date="2014" name="Nature">
        <title>The genome of the recently domesticated crop plant sugar beet (Beta vulgaris).</title>
        <authorList>
            <person name="Dohm J.C."/>
            <person name="Minoche A.E."/>
            <person name="Holtgrawe D."/>
            <person name="Capella-Gutierrez S."/>
            <person name="Zakrzewski F."/>
            <person name="Tafer H."/>
            <person name="Rupp O."/>
            <person name="Sorensen T.R."/>
            <person name="Stracke R."/>
            <person name="Reinhardt R."/>
            <person name="Goesmann A."/>
            <person name="Kraft T."/>
            <person name="Schulz B."/>
            <person name="Stadler P.F."/>
            <person name="Schmidt T."/>
            <person name="Gabaldon T."/>
            <person name="Lehrach H."/>
            <person name="Weisshaar B."/>
            <person name="Himmelbauer H."/>
        </authorList>
    </citation>
    <scope>NUCLEOTIDE SEQUENCE [LARGE SCALE GENOMIC DNA]</scope>
    <source>
        <tissue evidence="2">Taproot</tissue>
    </source>
</reference>
<gene>
    <name evidence="2" type="ORF">BVRB_6g140220</name>
</gene>
<proteinExistence type="predicted"/>
<name>A0A0J8C4I8_BETVV</name>
<sequence>MAKVLFTLAVFMLLLILMNGMMFSGIPIVEARRHKQNSGKKMAEHKKIDCSSNQYCDPFSPKIALGCQESGKCQERCNQFGGVFLCSVQQGYCKCAMET</sequence>
<keyword evidence="1" id="KW-0732">Signal</keyword>
<dbReference type="Proteomes" id="UP000035740">
    <property type="component" value="Chromosome 6"/>
</dbReference>
<evidence type="ECO:0008006" key="4">
    <source>
        <dbReference type="Google" id="ProtNLM"/>
    </source>
</evidence>
<dbReference type="EMBL" id="KQ090114">
    <property type="protein sequence ID" value="KMT08467.1"/>
    <property type="molecule type" value="Genomic_DNA"/>
</dbReference>
<dbReference type="Gramene" id="KMT08467">
    <property type="protein sequence ID" value="KMT08467"/>
    <property type="gene ID" value="BVRB_6g140220"/>
</dbReference>
<organism evidence="2 3">
    <name type="scientific">Beta vulgaris subsp. vulgaris</name>
    <name type="common">Beet</name>
    <dbReference type="NCBI Taxonomy" id="3555"/>
    <lineage>
        <taxon>Eukaryota</taxon>
        <taxon>Viridiplantae</taxon>
        <taxon>Streptophyta</taxon>
        <taxon>Embryophyta</taxon>
        <taxon>Tracheophyta</taxon>
        <taxon>Spermatophyta</taxon>
        <taxon>Magnoliopsida</taxon>
        <taxon>eudicotyledons</taxon>
        <taxon>Gunneridae</taxon>
        <taxon>Pentapetalae</taxon>
        <taxon>Caryophyllales</taxon>
        <taxon>Chenopodiaceae</taxon>
        <taxon>Betoideae</taxon>
        <taxon>Beta</taxon>
    </lineage>
</organism>
<keyword evidence="3" id="KW-1185">Reference proteome</keyword>
<dbReference type="OrthoDB" id="10395099at2759"/>
<protein>
    <recommendedName>
        <fullName evidence="4">Knottin scorpion toxin-like domain-containing protein</fullName>
    </recommendedName>
</protein>
<feature type="signal peptide" evidence="1">
    <location>
        <begin position="1"/>
        <end position="20"/>
    </location>
</feature>
<evidence type="ECO:0000313" key="2">
    <source>
        <dbReference type="EMBL" id="KMT08467.1"/>
    </source>
</evidence>
<accession>A0A0J8C4I8</accession>
<evidence type="ECO:0000256" key="1">
    <source>
        <dbReference type="SAM" id="SignalP"/>
    </source>
</evidence>